<dbReference type="AlphaFoldDB" id="A0A564YPA7"/>
<comment type="similarity">
    <text evidence="2">Belongs to the TMEM170 family.</text>
</comment>
<evidence type="ECO:0000256" key="5">
    <source>
        <dbReference type="ARBA" id="ARBA00023136"/>
    </source>
</evidence>
<evidence type="ECO:0000256" key="4">
    <source>
        <dbReference type="ARBA" id="ARBA00022989"/>
    </source>
</evidence>
<keyword evidence="3 6" id="KW-0812">Transmembrane</keyword>
<organism evidence="7 8">
    <name type="scientific">Hymenolepis diminuta</name>
    <name type="common">Rat tapeworm</name>
    <dbReference type="NCBI Taxonomy" id="6216"/>
    <lineage>
        <taxon>Eukaryota</taxon>
        <taxon>Metazoa</taxon>
        <taxon>Spiralia</taxon>
        <taxon>Lophotrochozoa</taxon>
        <taxon>Platyhelminthes</taxon>
        <taxon>Cestoda</taxon>
        <taxon>Eucestoda</taxon>
        <taxon>Cyclophyllidea</taxon>
        <taxon>Hymenolepididae</taxon>
        <taxon>Hymenolepis</taxon>
    </lineage>
</organism>
<dbReference type="EMBL" id="CABIJS010000322">
    <property type="protein sequence ID" value="VUZ49112.1"/>
    <property type="molecule type" value="Genomic_DNA"/>
</dbReference>
<proteinExistence type="inferred from homology"/>
<reference evidence="7 8" key="1">
    <citation type="submission" date="2019-07" db="EMBL/GenBank/DDBJ databases">
        <authorList>
            <person name="Jastrzebski P J."/>
            <person name="Paukszto L."/>
            <person name="Jastrzebski P J."/>
        </authorList>
    </citation>
    <scope>NUCLEOTIDE SEQUENCE [LARGE SCALE GENOMIC DNA]</scope>
    <source>
        <strain evidence="7 8">WMS-il1</strain>
    </source>
</reference>
<evidence type="ECO:0000256" key="3">
    <source>
        <dbReference type="ARBA" id="ARBA00022692"/>
    </source>
</evidence>
<protein>
    <submittedName>
        <fullName evidence="7">Uncharacterized protein</fullName>
    </submittedName>
</protein>
<keyword evidence="5 6" id="KW-0472">Membrane</keyword>
<keyword evidence="4 6" id="KW-1133">Transmembrane helix</keyword>
<accession>A0A564YPA7</accession>
<dbReference type="Proteomes" id="UP000321570">
    <property type="component" value="Unassembled WGS sequence"/>
</dbReference>
<gene>
    <name evidence="7" type="ORF">WMSIL1_LOCUS8298</name>
</gene>
<evidence type="ECO:0000313" key="7">
    <source>
        <dbReference type="EMBL" id="VUZ49112.1"/>
    </source>
</evidence>
<sequence length="114" mass="12599">MNSVPTSTSGRASDIWWKVFLWGSACNAVIYGIAMIISIVNLKAHKRARIYLPGLMLVMGLVNTFTVLLISSLIVAFIFDSMALPFNQLYAFICGCLCSIILFVFSIIRFPASL</sequence>
<evidence type="ECO:0000313" key="8">
    <source>
        <dbReference type="Proteomes" id="UP000321570"/>
    </source>
</evidence>
<feature type="transmembrane region" description="Helical" evidence="6">
    <location>
        <begin position="20"/>
        <end position="42"/>
    </location>
</feature>
<dbReference type="Pfam" id="PF10190">
    <property type="entry name" value="Tmemb_170"/>
    <property type="match status" value="1"/>
</dbReference>
<evidence type="ECO:0000256" key="6">
    <source>
        <dbReference type="SAM" id="Phobius"/>
    </source>
</evidence>
<feature type="transmembrane region" description="Helical" evidence="6">
    <location>
        <begin position="89"/>
        <end position="108"/>
    </location>
</feature>
<keyword evidence="8" id="KW-1185">Reference proteome</keyword>
<dbReference type="GO" id="GO:0016020">
    <property type="term" value="C:membrane"/>
    <property type="evidence" value="ECO:0007669"/>
    <property type="project" value="UniProtKB-SubCell"/>
</dbReference>
<name>A0A564YPA7_HYMDI</name>
<dbReference type="InterPro" id="IPR019334">
    <property type="entry name" value="TMEM170A/B/YPR153W-like"/>
</dbReference>
<evidence type="ECO:0000256" key="2">
    <source>
        <dbReference type="ARBA" id="ARBA00006325"/>
    </source>
</evidence>
<feature type="transmembrane region" description="Helical" evidence="6">
    <location>
        <begin position="54"/>
        <end position="77"/>
    </location>
</feature>
<comment type="subcellular location">
    <subcellularLocation>
        <location evidence="1">Membrane</location>
        <topology evidence="1">Multi-pass membrane protein</topology>
    </subcellularLocation>
</comment>
<evidence type="ECO:0000256" key="1">
    <source>
        <dbReference type="ARBA" id="ARBA00004141"/>
    </source>
</evidence>